<feature type="region of interest" description="Disordered" evidence="2">
    <location>
        <begin position="41"/>
        <end position="66"/>
    </location>
</feature>
<dbReference type="RefSeq" id="WP_231511987.1">
    <property type="nucleotide sequence ID" value="NZ_ASRX01000105.1"/>
</dbReference>
<dbReference type="eggNOG" id="COG2867">
    <property type="taxonomic scope" value="Bacteria"/>
</dbReference>
<dbReference type="Proteomes" id="UP000019678">
    <property type="component" value="Unassembled WGS sequence"/>
</dbReference>
<accession>A0A017SUG3</accession>
<comment type="similarity">
    <text evidence="1">Belongs to the ribosome association toxin RatA family.</text>
</comment>
<dbReference type="Gene3D" id="3.30.530.20">
    <property type="match status" value="1"/>
</dbReference>
<dbReference type="AlphaFoldDB" id="A0A017SUG3"/>
<keyword evidence="5" id="KW-1185">Reference proteome</keyword>
<dbReference type="Pfam" id="PF03364">
    <property type="entry name" value="Polyketide_cyc"/>
    <property type="match status" value="1"/>
</dbReference>
<comment type="caution">
    <text evidence="4">The sequence shown here is derived from an EMBL/GenBank/DDBJ whole genome shotgun (WGS) entry which is preliminary data.</text>
</comment>
<dbReference type="SUPFAM" id="SSF55961">
    <property type="entry name" value="Bet v1-like"/>
    <property type="match status" value="1"/>
</dbReference>
<feature type="compositionally biased region" description="Polar residues" evidence="2">
    <location>
        <begin position="55"/>
        <end position="66"/>
    </location>
</feature>
<evidence type="ECO:0000259" key="3">
    <source>
        <dbReference type="Pfam" id="PF03364"/>
    </source>
</evidence>
<evidence type="ECO:0000313" key="5">
    <source>
        <dbReference type="Proteomes" id="UP000019678"/>
    </source>
</evidence>
<sequence>MLLSGCGGSPGAGGAGAGAQVGRSVAAPSAGAAGAVDAADSAGSARPTRVAAVPAQTTSTDARRTSSIAAEVEPVAVPIEGSEYTRGRATVVVRGSLPRVREAVLGFGSYAEFMPHYEACRVLGRTPAGGRDVYTEISALHGAVKMWARSEVTRRVESGVEVIEARFLEGNVDDFSAVWRLRRLDAMRTELSLEVFLMPKLPLPTELVNNENLKGASKGVQAMQARIEQSASPD</sequence>
<evidence type="ECO:0000313" key="4">
    <source>
        <dbReference type="EMBL" id="EYF00584.1"/>
    </source>
</evidence>
<protein>
    <recommendedName>
        <fullName evidence="3">Coenzyme Q-binding protein COQ10 START domain-containing protein</fullName>
    </recommendedName>
</protein>
<dbReference type="EMBL" id="ASRX01000105">
    <property type="protein sequence ID" value="EYF00584.1"/>
    <property type="molecule type" value="Genomic_DNA"/>
</dbReference>
<dbReference type="InterPro" id="IPR023393">
    <property type="entry name" value="START-like_dom_sf"/>
</dbReference>
<proteinExistence type="inferred from homology"/>
<dbReference type="InterPro" id="IPR005031">
    <property type="entry name" value="COQ10_START"/>
</dbReference>
<evidence type="ECO:0000256" key="1">
    <source>
        <dbReference type="ARBA" id="ARBA00008918"/>
    </source>
</evidence>
<name>A0A017SUG3_9BACT</name>
<dbReference type="CDD" id="cd07812">
    <property type="entry name" value="SRPBCC"/>
    <property type="match status" value="1"/>
</dbReference>
<evidence type="ECO:0000256" key="2">
    <source>
        <dbReference type="SAM" id="MobiDB-lite"/>
    </source>
</evidence>
<gene>
    <name evidence="4" type="ORF">CAP_0455</name>
</gene>
<organism evidence="4 5">
    <name type="scientific">Chondromyces apiculatus DSM 436</name>
    <dbReference type="NCBI Taxonomy" id="1192034"/>
    <lineage>
        <taxon>Bacteria</taxon>
        <taxon>Pseudomonadati</taxon>
        <taxon>Myxococcota</taxon>
        <taxon>Polyangia</taxon>
        <taxon>Polyangiales</taxon>
        <taxon>Polyangiaceae</taxon>
        <taxon>Chondromyces</taxon>
    </lineage>
</organism>
<feature type="domain" description="Coenzyme Q-binding protein COQ10 START" evidence="3">
    <location>
        <begin position="104"/>
        <end position="207"/>
    </location>
</feature>
<reference evidence="4 5" key="1">
    <citation type="submission" date="2013-05" db="EMBL/GenBank/DDBJ databases">
        <title>Genome assembly of Chondromyces apiculatus DSM 436.</title>
        <authorList>
            <person name="Sharma G."/>
            <person name="Khatri I."/>
            <person name="Kaur C."/>
            <person name="Mayilraj S."/>
            <person name="Subramanian S."/>
        </authorList>
    </citation>
    <scope>NUCLEOTIDE SEQUENCE [LARGE SCALE GENOMIC DNA]</scope>
    <source>
        <strain evidence="4 5">DSM 436</strain>
    </source>
</reference>
<dbReference type="STRING" id="1192034.CAP_0455"/>